<dbReference type="SUPFAM" id="SSF142019">
    <property type="entry name" value="Nqo1 FMN-binding domain-like"/>
    <property type="match status" value="1"/>
</dbReference>
<dbReference type="GO" id="GO:0051539">
    <property type="term" value="F:4 iron, 4 sulfur cluster binding"/>
    <property type="evidence" value="ECO:0007669"/>
    <property type="project" value="UniProtKB-KW"/>
</dbReference>
<dbReference type="InterPro" id="IPR037225">
    <property type="entry name" value="Nuo51_FMN-bd_sf"/>
</dbReference>
<dbReference type="OrthoDB" id="9767754at2"/>
<organism evidence="10 11">
    <name type="scientific">Natranaerobius trueperi</name>
    <dbReference type="NCBI Taxonomy" id="759412"/>
    <lineage>
        <taxon>Bacteria</taxon>
        <taxon>Bacillati</taxon>
        <taxon>Bacillota</taxon>
        <taxon>Clostridia</taxon>
        <taxon>Natranaerobiales</taxon>
        <taxon>Natranaerobiaceae</taxon>
        <taxon>Natranaerobius</taxon>
    </lineage>
</organism>
<proteinExistence type="predicted"/>
<feature type="domain" description="RnfC Barrel sandwich hybrid" evidence="9">
    <location>
        <begin position="5"/>
        <end position="74"/>
    </location>
</feature>
<comment type="caution">
    <text evidence="10">The sequence shown here is derived from an EMBL/GenBank/DDBJ whole genome shotgun (WGS) entry which is preliminary data.</text>
</comment>
<dbReference type="InterPro" id="IPR011538">
    <property type="entry name" value="Nuo51_FMN-bd"/>
</dbReference>
<dbReference type="GO" id="GO:0009055">
    <property type="term" value="F:electron transfer activity"/>
    <property type="evidence" value="ECO:0007669"/>
    <property type="project" value="InterPro"/>
</dbReference>
<dbReference type="Gene3D" id="3.40.50.11540">
    <property type="entry name" value="NADH-ubiquinone oxidoreductase 51kDa subunit"/>
    <property type="match status" value="1"/>
</dbReference>
<sequence>MVLKIALTDHIGKPAQAVVEVGQKVIKGQVIGKTEGDAIGSIYHSPINGKVNDITKDVVVIEPEDEKSNVLKLDDQDELSLIKSAGVVGAGGAGFPTYKKLDVDLEGKGIVLANGVECEPYLLHNKERMKKNPEDIISGLKTTISITNAKKAYIVVKEKEQEIITLLNEKVSDEPTIEIKTVKDIYPMGEERAIIREVLGELLEPDQLPLEANSVVLNIETLLNVKRAVIDKTPVISKDLTLVGRIGEERTQKVLLDVPIGTKVKDLVEDNGGLPYQIGEIIMGGPFTGNQVDLKTPINKATGGIFATLPLPNRENMKIGLLECGCGAQEDRLRQIAEEMGAEVVGIEKCKQAVEMKNGQLKCTDPGNCPGQAEKILNLKKNKAQAVIVGTCSDCSNTVMGVAPKLKLGVFHSTDHVNRTMGDNLVRFLDN</sequence>
<evidence type="ECO:0000256" key="7">
    <source>
        <dbReference type="ARBA" id="ARBA00023014"/>
    </source>
</evidence>
<dbReference type="InterPro" id="IPR031001">
    <property type="entry name" value="PR_assoc_PrdC"/>
</dbReference>
<dbReference type="GO" id="GO:0046872">
    <property type="term" value="F:metal ion binding"/>
    <property type="evidence" value="ECO:0007669"/>
    <property type="project" value="UniProtKB-KW"/>
</dbReference>
<dbReference type="Pfam" id="PF01512">
    <property type="entry name" value="Complex1_51K"/>
    <property type="match status" value="1"/>
</dbReference>
<dbReference type="PANTHER" id="PTHR43034:SF2">
    <property type="entry name" value="ION-TRANSLOCATING OXIDOREDUCTASE COMPLEX SUBUNIT C"/>
    <property type="match status" value="1"/>
</dbReference>
<keyword evidence="3" id="KW-0479">Metal-binding</keyword>
<keyword evidence="6" id="KW-0408">Iron</keyword>
<keyword evidence="4" id="KW-0677">Repeat</keyword>
<keyword evidence="7" id="KW-0411">Iron-sulfur</keyword>
<evidence type="ECO:0000313" key="10">
    <source>
        <dbReference type="EMBL" id="OWZ84332.1"/>
    </source>
</evidence>
<keyword evidence="5" id="KW-0249">Electron transport</keyword>
<evidence type="ECO:0000259" key="8">
    <source>
        <dbReference type="Pfam" id="PF01512"/>
    </source>
</evidence>
<keyword evidence="2" id="KW-0004">4Fe-4S</keyword>
<dbReference type="InterPro" id="IPR026902">
    <property type="entry name" value="RnfC_N"/>
</dbReference>
<evidence type="ECO:0000256" key="5">
    <source>
        <dbReference type="ARBA" id="ARBA00022982"/>
    </source>
</evidence>
<dbReference type="Pfam" id="PF13375">
    <property type="entry name" value="RnfC_N"/>
    <property type="match status" value="1"/>
</dbReference>
<keyword evidence="11" id="KW-1185">Reference proteome</keyword>
<keyword evidence="1" id="KW-0813">Transport</keyword>
<dbReference type="NCBIfam" id="TIGR04481">
    <property type="entry name" value="PR_assoc_PrdC"/>
    <property type="match status" value="1"/>
</dbReference>
<evidence type="ECO:0000256" key="6">
    <source>
        <dbReference type="ARBA" id="ARBA00023004"/>
    </source>
</evidence>
<dbReference type="GO" id="GO:0016020">
    <property type="term" value="C:membrane"/>
    <property type="evidence" value="ECO:0007669"/>
    <property type="project" value="InterPro"/>
</dbReference>
<evidence type="ECO:0000256" key="3">
    <source>
        <dbReference type="ARBA" id="ARBA00022723"/>
    </source>
</evidence>
<protein>
    <submittedName>
        <fullName evidence="10">Proline reductase-associated electron transfer protein PrdC</fullName>
    </submittedName>
</protein>
<dbReference type="PANTHER" id="PTHR43034">
    <property type="entry name" value="ION-TRANSLOCATING OXIDOREDUCTASE COMPLEX SUBUNIT C"/>
    <property type="match status" value="1"/>
</dbReference>
<evidence type="ECO:0000256" key="2">
    <source>
        <dbReference type="ARBA" id="ARBA00022485"/>
    </source>
</evidence>
<gene>
    <name evidence="10" type="primary">prdC</name>
    <name evidence="10" type="ORF">CDO51_03450</name>
</gene>
<evidence type="ECO:0000256" key="1">
    <source>
        <dbReference type="ARBA" id="ARBA00022448"/>
    </source>
</evidence>
<reference evidence="10 11" key="1">
    <citation type="submission" date="2017-06" db="EMBL/GenBank/DDBJ databases">
        <title>Draft Genome Sequence of Natranaerobius trueperi halophilic, alkalithermophilic bacteria from soda lakes.</title>
        <authorList>
            <person name="Zhao B."/>
        </authorList>
    </citation>
    <scope>NUCLEOTIDE SEQUENCE [LARGE SCALE GENOMIC DNA]</scope>
    <source>
        <strain evidence="10 11">DSM 18760</strain>
    </source>
</reference>
<dbReference type="RefSeq" id="WP_089022906.1">
    <property type="nucleotide sequence ID" value="NZ_NIQC01000005.1"/>
</dbReference>
<dbReference type="EMBL" id="NIQC01000005">
    <property type="protein sequence ID" value="OWZ84332.1"/>
    <property type="molecule type" value="Genomic_DNA"/>
</dbReference>
<dbReference type="Proteomes" id="UP000214588">
    <property type="component" value="Unassembled WGS sequence"/>
</dbReference>
<accession>A0A226BZV6</accession>
<dbReference type="InterPro" id="IPR010208">
    <property type="entry name" value="Ion_transpt_RnfC/RsxC"/>
</dbReference>
<dbReference type="AlphaFoldDB" id="A0A226BZV6"/>
<feature type="domain" description="NADH-ubiquinone oxidoreductase 51kDa subunit FMN-binding" evidence="8">
    <location>
        <begin position="82"/>
        <end position="226"/>
    </location>
</feature>
<evidence type="ECO:0000259" key="9">
    <source>
        <dbReference type="Pfam" id="PF13375"/>
    </source>
</evidence>
<evidence type="ECO:0000313" key="11">
    <source>
        <dbReference type="Proteomes" id="UP000214588"/>
    </source>
</evidence>
<name>A0A226BZV6_9FIRM</name>
<evidence type="ECO:0000256" key="4">
    <source>
        <dbReference type="ARBA" id="ARBA00022737"/>
    </source>
</evidence>